<name>A0A804NPG9_MAIZE</name>
<proteinExistence type="predicted"/>
<dbReference type="AlphaFoldDB" id="A0A804NPG9"/>
<dbReference type="Proteomes" id="UP000007305">
    <property type="component" value="Chromosome 4"/>
</dbReference>
<feature type="compositionally biased region" description="Basic and acidic residues" evidence="1">
    <location>
        <begin position="75"/>
        <end position="90"/>
    </location>
</feature>
<evidence type="ECO:0000256" key="1">
    <source>
        <dbReference type="SAM" id="MobiDB-lite"/>
    </source>
</evidence>
<gene>
    <name evidence="2" type="primary">LOC100281626</name>
</gene>
<keyword evidence="3" id="KW-1185">Reference proteome</keyword>
<feature type="region of interest" description="Disordered" evidence="1">
    <location>
        <begin position="75"/>
        <end position="94"/>
    </location>
</feature>
<dbReference type="InParanoid" id="A0A804NPG9"/>
<reference evidence="3" key="1">
    <citation type="journal article" date="2009" name="Science">
        <title>The B73 maize genome: complexity, diversity, and dynamics.</title>
        <authorList>
            <person name="Schnable P.S."/>
            <person name="Ware D."/>
            <person name="Fulton R.S."/>
            <person name="Stein J.C."/>
            <person name="Wei F."/>
            <person name="Pasternak S."/>
            <person name="Liang C."/>
            <person name="Zhang J."/>
            <person name="Fulton L."/>
            <person name="Graves T.A."/>
            <person name="Minx P."/>
            <person name="Reily A.D."/>
            <person name="Courtney L."/>
            <person name="Kruchowski S.S."/>
            <person name="Tomlinson C."/>
            <person name="Strong C."/>
            <person name="Delehaunty K."/>
            <person name="Fronick C."/>
            <person name="Courtney B."/>
            <person name="Rock S.M."/>
            <person name="Belter E."/>
            <person name="Du F."/>
            <person name="Kim K."/>
            <person name="Abbott R.M."/>
            <person name="Cotton M."/>
            <person name="Levy A."/>
            <person name="Marchetto P."/>
            <person name="Ochoa K."/>
            <person name="Jackson S.M."/>
            <person name="Gillam B."/>
            <person name="Chen W."/>
            <person name="Yan L."/>
            <person name="Higginbotham J."/>
            <person name="Cardenas M."/>
            <person name="Waligorski J."/>
            <person name="Applebaum E."/>
            <person name="Phelps L."/>
            <person name="Falcone J."/>
            <person name="Kanchi K."/>
            <person name="Thane T."/>
            <person name="Scimone A."/>
            <person name="Thane N."/>
            <person name="Henke J."/>
            <person name="Wang T."/>
            <person name="Ruppert J."/>
            <person name="Shah N."/>
            <person name="Rotter K."/>
            <person name="Hodges J."/>
            <person name="Ingenthron E."/>
            <person name="Cordes M."/>
            <person name="Kohlberg S."/>
            <person name="Sgro J."/>
            <person name="Delgado B."/>
            <person name="Mead K."/>
            <person name="Chinwalla A."/>
            <person name="Leonard S."/>
            <person name="Crouse K."/>
            <person name="Collura K."/>
            <person name="Kudrna D."/>
            <person name="Currie J."/>
            <person name="He R."/>
            <person name="Angelova A."/>
            <person name="Rajasekar S."/>
            <person name="Mueller T."/>
            <person name="Lomeli R."/>
            <person name="Scara G."/>
            <person name="Ko A."/>
            <person name="Delaney K."/>
            <person name="Wissotski M."/>
            <person name="Lopez G."/>
            <person name="Campos D."/>
            <person name="Braidotti M."/>
            <person name="Ashley E."/>
            <person name="Golser W."/>
            <person name="Kim H."/>
            <person name="Lee S."/>
            <person name="Lin J."/>
            <person name="Dujmic Z."/>
            <person name="Kim W."/>
            <person name="Talag J."/>
            <person name="Zuccolo A."/>
            <person name="Fan C."/>
            <person name="Sebastian A."/>
            <person name="Kramer M."/>
            <person name="Spiegel L."/>
            <person name="Nascimento L."/>
            <person name="Zutavern T."/>
            <person name="Miller B."/>
            <person name="Ambroise C."/>
            <person name="Muller S."/>
            <person name="Spooner W."/>
            <person name="Narechania A."/>
            <person name="Ren L."/>
            <person name="Wei S."/>
            <person name="Kumari S."/>
            <person name="Faga B."/>
            <person name="Levy M.J."/>
            <person name="McMahan L."/>
            <person name="Van Buren P."/>
            <person name="Vaughn M.W."/>
            <person name="Ying K."/>
            <person name="Yeh C.-T."/>
            <person name="Emrich S.J."/>
            <person name="Jia Y."/>
            <person name="Kalyanaraman A."/>
            <person name="Hsia A.-P."/>
            <person name="Barbazuk W.B."/>
            <person name="Baucom R.S."/>
            <person name="Brutnell T.P."/>
            <person name="Carpita N.C."/>
            <person name="Chaparro C."/>
            <person name="Chia J.-M."/>
            <person name="Deragon J.-M."/>
            <person name="Estill J.C."/>
            <person name="Fu Y."/>
            <person name="Jeddeloh J.A."/>
            <person name="Han Y."/>
            <person name="Lee H."/>
            <person name="Li P."/>
            <person name="Lisch D.R."/>
            <person name="Liu S."/>
            <person name="Liu Z."/>
            <person name="Nagel D.H."/>
            <person name="McCann M.C."/>
            <person name="SanMiguel P."/>
            <person name="Myers A.M."/>
            <person name="Nettleton D."/>
            <person name="Nguyen J."/>
            <person name="Penning B.W."/>
            <person name="Ponnala L."/>
            <person name="Schneider K.L."/>
            <person name="Schwartz D.C."/>
            <person name="Sharma A."/>
            <person name="Soderlund C."/>
            <person name="Springer N.M."/>
            <person name="Sun Q."/>
            <person name="Wang H."/>
            <person name="Waterman M."/>
            <person name="Westerman R."/>
            <person name="Wolfgruber T.K."/>
            <person name="Yang L."/>
            <person name="Yu Y."/>
            <person name="Zhang L."/>
            <person name="Zhou S."/>
            <person name="Zhu Q."/>
            <person name="Bennetzen J.L."/>
            <person name="Dawe R.K."/>
            <person name="Jiang J."/>
            <person name="Jiang N."/>
            <person name="Presting G.G."/>
            <person name="Wessler S.R."/>
            <person name="Aluru S."/>
            <person name="Martienssen R.A."/>
            <person name="Clifton S.W."/>
            <person name="McCombie W.R."/>
            <person name="Wing R.A."/>
            <person name="Wilson R.K."/>
        </authorList>
    </citation>
    <scope>NUCLEOTIDE SEQUENCE [LARGE SCALE GENOMIC DNA]</scope>
    <source>
        <strain evidence="3">cv. B73</strain>
    </source>
</reference>
<reference evidence="2" key="3">
    <citation type="submission" date="2021-05" db="UniProtKB">
        <authorList>
            <consortium name="EnsemblPlants"/>
        </authorList>
    </citation>
    <scope>IDENTIFICATION</scope>
    <source>
        <strain evidence="2">cv. B73</strain>
    </source>
</reference>
<organism evidence="2 3">
    <name type="scientific">Zea mays</name>
    <name type="common">Maize</name>
    <dbReference type="NCBI Taxonomy" id="4577"/>
    <lineage>
        <taxon>Eukaryota</taxon>
        <taxon>Viridiplantae</taxon>
        <taxon>Streptophyta</taxon>
        <taxon>Embryophyta</taxon>
        <taxon>Tracheophyta</taxon>
        <taxon>Spermatophyta</taxon>
        <taxon>Magnoliopsida</taxon>
        <taxon>Liliopsida</taxon>
        <taxon>Poales</taxon>
        <taxon>Poaceae</taxon>
        <taxon>PACMAD clade</taxon>
        <taxon>Panicoideae</taxon>
        <taxon>Andropogonodae</taxon>
        <taxon>Andropogoneae</taxon>
        <taxon>Tripsacinae</taxon>
        <taxon>Zea</taxon>
    </lineage>
</organism>
<sequence length="205" mass="22356">SVFSPATLIRRSNLHRARYIILPHLTQPKPSAGAADPSPSLPSLAPTPTRRDGPEEGQGPAAVVEAGQVRWWQAKEEEVEQGKAKGEGKQRGAVRPGYLRQAALGGAQVQANHPFHPLRASEDQRLPCSEGHQGLDGAWPHSDGLGPLKPADLHQGNQYIRMGKRSKMHCLPSLQEELVFRTVAIFVKSCQCYVTGDEFQVTATF</sequence>
<dbReference type="EnsemblPlants" id="Zm00001eb176000_T001">
    <property type="protein sequence ID" value="Zm00001eb176000_P001"/>
    <property type="gene ID" value="Zm00001eb176000"/>
</dbReference>
<reference evidence="2" key="2">
    <citation type="submission" date="2019-07" db="EMBL/GenBank/DDBJ databases">
        <authorList>
            <person name="Seetharam A."/>
            <person name="Woodhouse M."/>
            <person name="Cannon E."/>
        </authorList>
    </citation>
    <scope>NUCLEOTIDE SEQUENCE [LARGE SCALE GENOMIC DNA]</scope>
    <source>
        <strain evidence="2">cv. B73</strain>
    </source>
</reference>
<evidence type="ECO:0000313" key="2">
    <source>
        <dbReference type="EnsemblPlants" id="Zm00001eb176000_P001"/>
    </source>
</evidence>
<protein>
    <submittedName>
        <fullName evidence="2">Uncharacterized protein</fullName>
    </submittedName>
</protein>
<evidence type="ECO:0000313" key="3">
    <source>
        <dbReference type="Proteomes" id="UP000007305"/>
    </source>
</evidence>
<accession>A0A804NPG9</accession>
<feature type="region of interest" description="Disordered" evidence="1">
    <location>
        <begin position="27"/>
        <end position="60"/>
    </location>
</feature>
<dbReference type="OrthoDB" id="1732547at2759"/>
<feature type="compositionally biased region" description="Low complexity" evidence="1">
    <location>
        <begin position="28"/>
        <end position="48"/>
    </location>
</feature>
<dbReference type="Gramene" id="Zm00001eb176000_T001">
    <property type="protein sequence ID" value="Zm00001eb176000_P001"/>
    <property type="gene ID" value="Zm00001eb176000"/>
</dbReference>